<feature type="compositionally biased region" description="Acidic residues" evidence="1">
    <location>
        <begin position="576"/>
        <end position="586"/>
    </location>
</feature>
<feature type="compositionally biased region" description="Low complexity" evidence="1">
    <location>
        <begin position="481"/>
        <end position="493"/>
    </location>
</feature>
<feature type="compositionally biased region" description="Basic and acidic residues" evidence="1">
    <location>
        <begin position="304"/>
        <end position="323"/>
    </location>
</feature>
<accession>F0VJ24</accession>
<dbReference type="eggNOG" id="ENOG502S7UT">
    <property type="taxonomic scope" value="Eukaryota"/>
</dbReference>
<feature type="compositionally biased region" description="Polar residues" evidence="1">
    <location>
        <begin position="210"/>
        <end position="221"/>
    </location>
</feature>
<gene>
    <name evidence="3" type="ORF">NCLIV_035170</name>
</gene>
<dbReference type="Proteomes" id="UP000007494">
    <property type="component" value="Chromosome VIII"/>
</dbReference>
<dbReference type="OrthoDB" id="1366754at2759"/>
<dbReference type="GeneID" id="13443225"/>
<feature type="region of interest" description="Disordered" evidence="1">
    <location>
        <begin position="139"/>
        <end position="256"/>
    </location>
</feature>
<feature type="compositionally biased region" description="Acidic residues" evidence="1">
    <location>
        <begin position="370"/>
        <end position="381"/>
    </location>
</feature>
<dbReference type="VEuPathDB" id="ToxoDB:NCLIV_035170"/>
<dbReference type="InterPro" id="IPR020864">
    <property type="entry name" value="MACPF"/>
</dbReference>
<organism evidence="3 4">
    <name type="scientific">Neospora caninum (strain Liverpool)</name>
    <dbReference type="NCBI Taxonomy" id="572307"/>
    <lineage>
        <taxon>Eukaryota</taxon>
        <taxon>Sar</taxon>
        <taxon>Alveolata</taxon>
        <taxon>Apicomplexa</taxon>
        <taxon>Conoidasida</taxon>
        <taxon>Coccidia</taxon>
        <taxon>Eucoccidiorida</taxon>
        <taxon>Eimeriorina</taxon>
        <taxon>Sarcocystidae</taxon>
        <taxon>Neospora</taxon>
    </lineage>
</organism>
<feature type="region of interest" description="Disordered" evidence="1">
    <location>
        <begin position="271"/>
        <end position="686"/>
    </location>
</feature>
<dbReference type="Pfam" id="PF01823">
    <property type="entry name" value="MACPF"/>
    <property type="match status" value="1"/>
</dbReference>
<feature type="compositionally biased region" description="Basic and acidic residues" evidence="1">
    <location>
        <begin position="188"/>
        <end position="200"/>
    </location>
</feature>
<keyword evidence="4" id="KW-1185">Reference proteome</keyword>
<evidence type="ECO:0000313" key="4">
    <source>
        <dbReference type="Proteomes" id="UP000007494"/>
    </source>
</evidence>
<feature type="compositionally biased region" description="Polar residues" evidence="1">
    <location>
        <begin position="494"/>
        <end position="510"/>
    </location>
</feature>
<feature type="compositionally biased region" description="Basic residues" evidence="1">
    <location>
        <begin position="606"/>
        <end position="620"/>
    </location>
</feature>
<dbReference type="RefSeq" id="XP_003883767.1">
    <property type="nucleotide sequence ID" value="XM_003883718.1"/>
</dbReference>
<evidence type="ECO:0000259" key="2">
    <source>
        <dbReference type="PROSITE" id="PS51412"/>
    </source>
</evidence>
<feature type="region of interest" description="Disordered" evidence="1">
    <location>
        <begin position="1024"/>
        <end position="1060"/>
    </location>
</feature>
<feature type="compositionally biased region" description="Basic and acidic residues" evidence="1">
    <location>
        <begin position="163"/>
        <end position="174"/>
    </location>
</feature>
<protein>
    <recommendedName>
        <fullName evidence="2">MACPF domain-containing protein</fullName>
    </recommendedName>
</protein>
<feature type="compositionally biased region" description="Polar residues" evidence="1">
    <location>
        <begin position="139"/>
        <end position="161"/>
    </location>
</feature>
<dbReference type="InParanoid" id="F0VJ24"/>
<name>F0VJ24_NEOCL</name>
<feature type="compositionally biased region" description="Acidic residues" evidence="1">
    <location>
        <begin position="389"/>
        <end position="410"/>
    </location>
</feature>
<evidence type="ECO:0000313" key="3">
    <source>
        <dbReference type="EMBL" id="CBZ53735.1"/>
    </source>
</evidence>
<feature type="domain" description="MACPF" evidence="2">
    <location>
        <begin position="765"/>
        <end position="1117"/>
    </location>
</feature>
<feature type="region of interest" description="Disordered" evidence="1">
    <location>
        <begin position="25"/>
        <end position="47"/>
    </location>
</feature>
<proteinExistence type="predicted"/>
<dbReference type="PROSITE" id="PS51412">
    <property type="entry name" value="MACPF_2"/>
    <property type="match status" value="1"/>
</dbReference>
<sequence>MAFRVSVAMSVRTQAELVLTSFQQHEVPEEPAVTPDGAGLSPVEHPSSLPASTAYSAALNAGFAEGLLSAVPEFKARLPKPSPYARAAPLTLSGPGASLVPAQSASVPALREIMPTRVDASAELPPALQRAHKLGSESALQPLNSPATGSTVTAQSPPESTELQEHSAADKQAQDARSSSGETGLQRQAEETAGQKREQTGKTGPAEPASQVNGKATQTTAAGEKRSASEESVREASVESGDDTVGDAVENDGLGHARPFIPATLAVAVENSADASAEMGKEGSEPEQEEPYEKRPPTSSAQETQDRADRGQELGSLKTHDAQGEQLLENFPTSSATEAEPALLSESIAASRSQEESEPAAMTQTKSDASTEDLDDLDIDFDASRAGVEEFEYATPEDFDYDGMDLDTDAEADRVEEQEQGTSQSGDEDESSALRESPRTTVSNGSWIPTARSQREATRRRSTPTRVLTAEKKYARKLRRSSGSNAASAGTGSEPESAQRSRNGGATQPDRSPKGRTGSAANAGKSASGASPEPSRVSRKHRPRSVAGKSTASWVNEGESTQSAALASDALSLELSDLDGETEDSDAQASSTSTRTRRQMPSDGRLRKRLRLSKGRKGKFVSRQPSSELEREEDIAFDWDLGGMQRDSAENAGTSGEDEWFGEGSGDPLDAFQGADSSGDDADEEAGGDFLGGILGLSRRGVVPGVDLDSVSSEMKKKLGSARTFADFGKGRGATLFRAETEGGRRGSAPDVQWDSRRKLQILDQADVYKQAHDTIPALDFLGTGYDLLKGNPLGDPETSLDPGYRSPVLRFEWTHGPYGVTNDLSLLQPVGGFVRPFVSCRQSEAVDEVSSMSDYQTELSVDATAGGGSWFASFSASTGYREMAKEVATKKERSYFMKTYCFRYEAGLSDSPAIAWNTTYGFERALTDLPTEFHGLDPSSTCQPFIYKMTPESPDCRQMGVPQWMELFRQFGTHVTTNLKLGGKMVHEVKVKSSDVDSLEDSGVSVAAQVSASFYFFSASAKTSTNKSNSSRNSTSDFKKNVTTRVVGGRPPKDPSDPSSIVLWSKTVEDLPMPIQIQMQPLENFMPPQFRKAYRKAAIYYGRVFGMSEAEFDSLANSTAKSVADKLREGHSVVWGGDAPGYLRCPGKEVIIGGFSLIFNFRDTTAVPDDYHMEACRPGLPVCERSSSTGNTADDSRIWAVCGPSAMLSLQQVVVEGLVNNEDPDDTLEARCPDGTEIAWGLKLAVGYGPGGAAHSFIGHCKPGETSCRMAPRPESSRHHARRFVYAACVEAGYPGLRDIRGVSSVGSIGDAQKDLPNADGEVVLDCGDESTLLLGWTLENHMREEDVRLKFLTCPPGQQTCAMKGAGVDKASPGGEEQKLRDTHALLGFGLCVPASKYNAHPQERSAPIKPQ</sequence>
<reference evidence="4" key="1">
    <citation type="journal article" date="2012" name="PLoS Pathog.">
        <title>Comparative genomics of the apicomplexan parasites Toxoplasma gondii and Neospora caninum: Coccidia differing in host range and transmission strategy.</title>
        <authorList>
            <person name="Reid A.J."/>
            <person name="Vermont S.J."/>
            <person name="Cotton J.A."/>
            <person name="Harris D."/>
            <person name="Hill-Cawthorne G.A."/>
            <person name="Konen-Waisman S."/>
            <person name="Latham S.M."/>
            <person name="Mourier T."/>
            <person name="Norton R."/>
            <person name="Quail M.A."/>
            <person name="Sanders M."/>
            <person name="Shanmugam D."/>
            <person name="Sohal A."/>
            <person name="Wasmuth J.D."/>
            <person name="Brunk B."/>
            <person name="Grigg M.E."/>
            <person name="Howard J.C."/>
            <person name="Parkinson J."/>
            <person name="Roos D.S."/>
            <person name="Trees A.J."/>
            <person name="Berriman M."/>
            <person name="Pain A."/>
            <person name="Wastling J.M."/>
        </authorList>
    </citation>
    <scope>NUCLEOTIDE SEQUENCE [LARGE SCALE GENOMIC DNA]</scope>
    <source>
        <strain evidence="4">Liverpool</strain>
    </source>
</reference>
<feature type="compositionally biased region" description="Low complexity" evidence="1">
    <location>
        <begin position="1024"/>
        <end position="1037"/>
    </location>
</feature>
<feature type="compositionally biased region" description="Polar residues" evidence="1">
    <location>
        <begin position="175"/>
        <end position="186"/>
    </location>
</feature>
<dbReference type="EMBL" id="FR823390">
    <property type="protein sequence ID" value="CBZ53735.1"/>
    <property type="molecule type" value="Genomic_DNA"/>
</dbReference>
<feature type="compositionally biased region" description="Low complexity" evidence="1">
    <location>
        <begin position="518"/>
        <end position="531"/>
    </location>
</feature>
<feature type="compositionally biased region" description="Low complexity" evidence="1">
    <location>
        <begin position="563"/>
        <end position="575"/>
    </location>
</feature>
<feature type="compositionally biased region" description="Basic and acidic residues" evidence="1">
    <location>
        <begin position="223"/>
        <end position="237"/>
    </location>
</feature>
<feature type="compositionally biased region" description="Polar residues" evidence="1">
    <location>
        <begin position="548"/>
        <end position="562"/>
    </location>
</feature>
<evidence type="ECO:0000256" key="1">
    <source>
        <dbReference type="SAM" id="MobiDB-lite"/>
    </source>
</evidence>